<keyword evidence="3" id="KW-1185">Reference proteome</keyword>
<dbReference type="GO" id="GO:0016779">
    <property type="term" value="F:nucleotidyltransferase activity"/>
    <property type="evidence" value="ECO:0007669"/>
    <property type="project" value="UniProtKB-KW"/>
</dbReference>
<sequence length="190" mass="22353">MEKTLEQSAGNGGHCLKIVLYGPESTGKTTLAKQLAAHYNTLWVPEYMRSYLEEKWESEREMISRDDLLPIAKGQMALENKLAKKANRLLFCDTNLLELKVYSEYYYNGFCPSELKRAAQKNHYHHYFLTYIDVPWEADRLRDRPHDRMKMFSIFEAELRNQQLPYTVLKGSVEQRMKAATKHIERLLNT</sequence>
<dbReference type="PANTHER" id="PTHR37512">
    <property type="entry name" value="TRIFUNCTIONAL NAD BIOSYNTHESIS/REGULATOR PROTEIN NADR"/>
    <property type="match status" value="1"/>
</dbReference>
<dbReference type="PANTHER" id="PTHR37512:SF1">
    <property type="entry name" value="NADR_TTD14 AAA DOMAIN-CONTAINING PROTEIN"/>
    <property type="match status" value="1"/>
</dbReference>
<comment type="caution">
    <text evidence="2">The sequence shown here is derived from an EMBL/GenBank/DDBJ whole genome shotgun (WGS) entry which is preliminary data.</text>
</comment>
<dbReference type="Proteomes" id="UP000245962">
    <property type="component" value="Unassembled WGS sequence"/>
</dbReference>
<feature type="domain" description="NadR/Ttd14 AAA" evidence="1">
    <location>
        <begin position="17"/>
        <end position="176"/>
    </location>
</feature>
<dbReference type="AlphaFoldDB" id="A0A2U0I2L8"/>
<dbReference type="InterPro" id="IPR038727">
    <property type="entry name" value="NadR/Ttd14_AAA_dom"/>
</dbReference>
<dbReference type="SUPFAM" id="SSF52540">
    <property type="entry name" value="P-loop containing nucleoside triphosphate hydrolases"/>
    <property type="match status" value="1"/>
</dbReference>
<keyword evidence="2" id="KW-0808">Transferase</keyword>
<dbReference type="RefSeq" id="WP_116694246.1">
    <property type="nucleotide sequence ID" value="NZ_QEHR01000004.1"/>
</dbReference>
<dbReference type="OrthoDB" id="9151999at2"/>
<evidence type="ECO:0000313" key="3">
    <source>
        <dbReference type="Proteomes" id="UP000245962"/>
    </source>
</evidence>
<accession>A0A2U0I2L8</accession>
<organism evidence="2 3">
    <name type="scientific">Marixanthomonas spongiae</name>
    <dbReference type="NCBI Taxonomy" id="2174845"/>
    <lineage>
        <taxon>Bacteria</taxon>
        <taxon>Pseudomonadati</taxon>
        <taxon>Bacteroidota</taxon>
        <taxon>Flavobacteriia</taxon>
        <taxon>Flavobacteriales</taxon>
        <taxon>Flavobacteriaceae</taxon>
        <taxon>Marixanthomonas</taxon>
    </lineage>
</organism>
<name>A0A2U0I2L8_9FLAO</name>
<dbReference type="InterPro" id="IPR052735">
    <property type="entry name" value="NAD_biosynth-regulator"/>
</dbReference>
<dbReference type="InterPro" id="IPR027417">
    <property type="entry name" value="P-loop_NTPase"/>
</dbReference>
<reference evidence="2 3" key="1">
    <citation type="submission" date="2018-04" db="EMBL/GenBank/DDBJ databases">
        <title>Marixanthomonas spongiae HN-E44 sp. nov., isolated from a marine sponge.</title>
        <authorList>
            <person name="Luo L."/>
            <person name="Zhuang L."/>
        </authorList>
    </citation>
    <scope>NUCLEOTIDE SEQUENCE [LARGE SCALE GENOMIC DNA]</scope>
    <source>
        <strain evidence="2 3">HN-E44</strain>
    </source>
</reference>
<dbReference type="EMBL" id="QEHR01000004">
    <property type="protein sequence ID" value="PVW15355.1"/>
    <property type="molecule type" value="Genomic_DNA"/>
</dbReference>
<proteinExistence type="predicted"/>
<dbReference type="Pfam" id="PF13521">
    <property type="entry name" value="AAA_28"/>
    <property type="match status" value="1"/>
</dbReference>
<gene>
    <name evidence="2" type="ORF">DDV96_08125</name>
</gene>
<protein>
    <submittedName>
        <fullName evidence="2">Nicotinate-nucleotide adenylyltransferase</fullName>
    </submittedName>
</protein>
<evidence type="ECO:0000259" key="1">
    <source>
        <dbReference type="Pfam" id="PF13521"/>
    </source>
</evidence>
<dbReference type="Gene3D" id="3.40.50.300">
    <property type="entry name" value="P-loop containing nucleotide triphosphate hydrolases"/>
    <property type="match status" value="1"/>
</dbReference>
<evidence type="ECO:0000313" key="2">
    <source>
        <dbReference type="EMBL" id="PVW15355.1"/>
    </source>
</evidence>
<keyword evidence="2" id="KW-0548">Nucleotidyltransferase</keyword>